<evidence type="ECO:0000313" key="2">
    <source>
        <dbReference type="Proteomes" id="UP000593567"/>
    </source>
</evidence>
<dbReference type="Proteomes" id="UP000593567">
    <property type="component" value="Unassembled WGS sequence"/>
</dbReference>
<protein>
    <submittedName>
        <fullName evidence="1">Uncharacterized protein</fullName>
    </submittedName>
</protein>
<organism evidence="1 2">
    <name type="scientific">Bugula neritina</name>
    <name type="common">Brown bryozoan</name>
    <name type="synonym">Sertularia neritina</name>
    <dbReference type="NCBI Taxonomy" id="10212"/>
    <lineage>
        <taxon>Eukaryota</taxon>
        <taxon>Metazoa</taxon>
        <taxon>Spiralia</taxon>
        <taxon>Lophotrochozoa</taxon>
        <taxon>Bryozoa</taxon>
        <taxon>Gymnolaemata</taxon>
        <taxon>Cheilostomatida</taxon>
        <taxon>Flustrina</taxon>
        <taxon>Buguloidea</taxon>
        <taxon>Bugulidae</taxon>
        <taxon>Bugula</taxon>
    </lineage>
</organism>
<dbReference type="InterPro" id="IPR017900">
    <property type="entry name" value="4Fe4S_Fe_S_CS"/>
</dbReference>
<reference evidence="1" key="1">
    <citation type="submission" date="2020-06" db="EMBL/GenBank/DDBJ databases">
        <title>Draft genome of Bugula neritina, a colonial animal packing powerful symbionts and potential medicines.</title>
        <authorList>
            <person name="Rayko M."/>
        </authorList>
    </citation>
    <scope>NUCLEOTIDE SEQUENCE [LARGE SCALE GENOMIC DNA]</scope>
    <source>
        <strain evidence="1">Kwan_BN1</strain>
    </source>
</reference>
<keyword evidence="2" id="KW-1185">Reference proteome</keyword>
<accession>A0A7J7K1Q0</accession>
<comment type="caution">
    <text evidence="1">The sequence shown here is derived from an EMBL/GenBank/DDBJ whole genome shotgun (WGS) entry which is preliminary data.</text>
</comment>
<name>A0A7J7K1Q0_BUGNE</name>
<dbReference type="EMBL" id="VXIV02001556">
    <property type="protein sequence ID" value="KAF6031884.1"/>
    <property type="molecule type" value="Genomic_DNA"/>
</dbReference>
<evidence type="ECO:0000313" key="1">
    <source>
        <dbReference type="EMBL" id="KAF6031884.1"/>
    </source>
</evidence>
<dbReference type="AlphaFoldDB" id="A0A7J7K1Q0"/>
<sequence length="67" mass="7204">MFSTLSVSLCAVPEHRVLSEYIWSVIGCFYCLCCSTTCPKQTISTRASRPGVPIECLVVSGACVLVS</sequence>
<proteinExistence type="predicted"/>
<dbReference type="PROSITE" id="PS00198">
    <property type="entry name" value="4FE4S_FER_1"/>
    <property type="match status" value="1"/>
</dbReference>
<gene>
    <name evidence="1" type="ORF">EB796_009786</name>
</gene>